<dbReference type="AlphaFoldDB" id="A0A0F9I7N8"/>
<sequence>MIQITLVEHTLPRNPLGQYKMLALPSKHEFINFTRDGYVWSGRVFSIDHYLHLKLDPSVTVVVSHVHKVS</sequence>
<proteinExistence type="predicted"/>
<evidence type="ECO:0000313" key="1">
    <source>
        <dbReference type="EMBL" id="KKL83412.1"/>
    </source>
</evidence>
<name>A0A0F9I7N8_9ZZZZ</name>
<reference evidence="1" key="1">
    <citation type="journal article" date="2015" name="Nature">
        <title>Complex archaea that bridge the gap between prokaryotes and eukaryotes.</title>
        <authorList>
            <person name="Spang A."/>
            <person name="Saw J.H."/>
            <person name="Jorgensen S.L."/>
            <person name="Zaremba-Niedzwiedzka K."/>
            <person name="Martijn J."/>
            <person name="Lind A.E."/>
            <person name="van Eijk R."/>
            <person name="Schleper C."/>
            <person name="Guy L."/>
            <person name="Ettema T.J."/>
        </authorList>
    </citation>
    <scope>NUCLEOTIDE SEQUENCE</scope>
</reference>
<protein>
    <submittedName>
        <fullName evidence="1">Uncharacterized protein</fullName>
    </submittedName>
</protein>
<dbReference type="EMBL" id="LAZR01021984">
    <property type="protein sequence ID" value="KKL83412.1"/>
    <property type="molecule type" value="Genomic_DNA"/>
</dbReference>
<gene>
    <name evidence="1" type="ORF">LCGC14_1974960</name>
</gene>
<organism evidence="1">
    <name type="scientific">marine sediment metagenome</name>
    <dbReference type="NCBI Taxonomy" id="412755"/>
    <lineage>
        <taxon>unclassified sequences</taxon>
        <taxon>metagenomes</taxon>
        <taxon>ecological metagenomes</taxon>
    </lineage>
</organism>
<accession>A0A0F9I7N8</accession>
<comment type="caution">
    <text evidence="1">The sequence shown here is derived from an EMBL/GenBank/DDBJ whole genome shotgun (WGS) entry which is preliminary data.</text>
</comment>